<dbReference type="HOGENOM" id="CLU_078758_0_2_5"/>
<gene>
    <name evidence="6" type="primary">ssb</name>
    <name evidence="6" type="ORF">BBbe_07430</name>
</gene>
<dbReference type="PANTHER" id="PTHR10302">
    <property type="entry name" value="SINGLE-STRANDED DNA-BINDING PROTEIN"/>
    <property type="match status" value="1"/>
</dbReference>
<dbReference type="RefSeq" id="WP_010701296.1">
    <property type="nucleotide sequence ID" value="NZ_CM001844.1"/>
</dbReference>
<comment type="caution">
    <text evidence="6">The sequence shown here is derived from an EMBL/GenBank/DDBJ whole genome shotgun (WGS) entry which is preliminary data.</text>
</comment>
<evidence type="ECO:0000313" key="6">
    <source>
        <dbReference type="EMBL" id="ENN92434.1"/>
    </source>
</evidence>
<dbReference type="STRING" id="1094491.BBbe_07430"/>
<evidence type="ECO:0000256" key="5">
    <source>
        <dbReference type="SAM" id="MobiDB-lite"/>
    </source>
</evidence>
<dbReference type="Gene3D" id="2.40.50.140">
    <property type="entry name" value="Nucleic acid-binding proteins"/>
    <property type="match status" value="1"/>
</dbReference>
<feature type="DNA-binding region" evidence="3">
    <location>
        <begin position="54"/>
        <end position="60"/>
    </location>
</feature>
<accession>N6UJ06</accession>
<dbReference type="GO" id="GO:0003697">
    <property type="term" value="F:single-stranded DNA binding"/>
    <property type="evidence" value="ECO:0007669"/>
    <property type="project" value="UniProtKB-UniRule"/>
</dbReference>
<dbReference type="OrthoDB" id="9809878at2"/>
<keyword evidence="1 3" id="KW-0238">DNA-binding</keyword>
<dbReference type="InterPro" id="IPR011344">
    <property type="entry name" value="ssDNA-bd"/>
</dbReference>
<comment type="caution">
    <text evidence="3">Lacks conserved residue(s) required for the propagation of feature annotation.</text>
</comment>
<keyword evidence="7" id="KW-1185">Reference proteome</keyword>
<dbReference type="HAMAP" id="MF_00984">
    <property type="entry name" value="SSB"/>
    <property type="match status" value="1"/>
</dbReference>
<comment type="subunit">
    <text evidence="3">Homotetramer.</text>
</comment>
<proteinExistence type="inferred from homology"/>
<name>N6UJ06_9HYPH</name>
<dbReference type="Proteomes" id="UP000014038">
    <property type="component" value="Chromosome"/>
</dbReference>
<dbReference type="InterPro" id="IPR000424">
    <property type="entry name" value="Primosome_PriB/ssb"/>
</dbReference>
<keyword evidence="2" id="KW-0233">DNA recombination</keyword>
<dbReference type="PATRIC" id="fig|1094491.5.peg.802"/>
<evidence type="ECO:0000256" key="4">
    <source>
        <dbReference type="RuleBase" id="RU000524"/>
    </source>
</evidence>
<reference evidence="6 7" key="1">
    <citation type="journal article" date="2013" name="PLoS Genet.">
        <title>A gene transfer agent and a dynamic repertoire of secretion systems hold the keys to the explosive radiation of the emerging pathogen Bartonella.</title>
        <authorList>
            <person name="Guy L."/>
            <person name="Nystedt B."/>
            <person name="Toft C."/>
            <person name="Zaremba-Niedzwiedzka K."/>
            <person name="Berglund E.C."/>
            <person name="Granberg F."/>
            <person name="Naslund K."/>
            <person name="Eriksson A.S."/>
            <person name="Andersson S.G."/>
        </authorList>
    </citation>
    <scope>NUCLEOTIDE SEQUENCE [LARGE SCALE GENOMIC DNA]</scope>
    <source>
        <strain evidence="6 7">91-4</strain>
    </source>
</reference>
<dbReference type="PROSITE" id="PS50935">
    <property type="entry name" value="SSB"/>
    <property type="match status" value="1"/>
</dbReference>
<dbReference type="GO" id="GO:0006260">
    <property type="term" value="P:DNA replication"/>
    <property type="evidence" value="ECO:0007669"/>
    <property type="project" value="InterPro"/>
</dbReference>
<evidence type="ECO:0000256" key="1">
    <source>
        <dbReference type="ARBA" id="ARBA00023125"/>
    </source>
</evidence>
<dbReference type="InterPro" id="IPR012340">
    <property type="entry name" value="NA-bd_OB-fold"/>
</dbReference>
<evidence type="ECO:0000313" key="7">
    <source>
        <dbReference type="Proteomes" id="UP000014038"/>
    </source>
</evidence>
<sequence>MAGSLNKVILIGNLGADPEIRRLNSGDQVANLRIATSESWRDRNTNERKERTEWHSIVIFNENLVKIAEQYLKKGSKIYIEGQLQTRKWQDQNGNDRYTTEIVLQKYRGELQMLEGRGAMDDGERMQSANPLGSDGFGDSSLDRKEDFNQSNNYLEENFSHQLDDDVPF</sequence>
<feature type="region of interest" description="Disordered" evidence="5">
    <location>
        <begin position="121"/>
        <end position="169"/>
    </location>
</feature>
<dbReference type="eggNOG" id="COG0629">
    <property type="taxonomic scope" value="Bacteria"/>
</dbReference>
<feature type="compositionally biased region" description="Basic and acidic residues" evidence="5">
    <location>
        <begin position="158"/>
        <end position="169"/>
    </location>
</feature>
<dbReference type="SUPFAM" id="SSF50249">
    <property type="entry name" value="Nucleic acid-binding proteins"/>
    <property type="match status" value="1"/>
</dbReference>
<dbReference type="PANTHER" id="PTHR10302:SF27">
    <property type="entry name" value="SINGLE-STRANDED DNA-BINDING PROTEIN"/>
    <property type="match status" value="1"/>
</dbReference>
<dbReference type="AlphaFoldDB" id="N6UJ06"/>
<protein>
    <recommendedName>
        <fullName evidence="3 4">Single-stranded DNA-binding protein</fullName>
        <shortName evidence="3">SSB</shortName>
    </recommendedName>
</protein>
<dbReference type="CDD" id="cd04496">
    <property type="entry name" value="SSB_OBF"/>
    <property type="match status" value="1"/>
</dbReference>
<dbReference type="GO" id="GO:0009295">
    <property type="term" value="C:nucleoid"/>
    <property type="evidence" value="ECO:0007669"/>
    <property type="project" value="TreeGrafter"/>
</dbReference>
<evidence type="ECO:0000256" key="3">
    <source>
        <dbReference type="HAMAP-Rule" id="MF_00984"/>
    </source>
</evidence>
<dbReference type="Pfam" id="PF00436">
    <property type="entry name" value="SSB"/>
    <property type="match status" value="1"/>
</dbReference>
<dbReference type="NCBIfam" id="TIGR00621">
    <property type="entry name" value="ssb"/>
    <property type="match status" value="1"/>
</dbReference>
<dbReference type="GO" id="GO:0006310">
    <property type="term" value="P:DNA recombination"/>
    <property type="evidence" value="ECO:0007669"/>
    <property type="project" value="UniProtKB-KW"/>
</dbReference>
<organism evidence="6 7">
    <name type="scientific">Bartonella bovis 91-4</name>
    <dbReference type="NCBI Taxonomy" id="1094491"/>
    <lineage>
        <taxon>Bacteria</taxon>
        <taxon>Pseudomonadati</taxon>
        <taxon>Pseudomonadota</taxon>
        <taxon>Alphaproteobacteria</taxon>
        <taxon>Hyphomicrobiales</taxon>
        <taxon>Bartonellaceae</taxon>
        <taxon>Bartonella</taxon>
    </lineage>
</organism>
<evidence type="ECO:0000256" key="2">
    <source>
        <dbReference type="ARBA" id="ARBA00023172"/>
    </source>
</evidence>
<dbReference type="EMBL" id="AGWA01000006">
    <property type="protein sequence ID" value="ENN92434.1"/>
    <property type="molecule type" value="Genomic_DNA"/>
</dbReference>